<reference evidence="1 2" key="1">
    <citation type="submission" date="2017-09" db="EMBL/GenBank/DDBJ databases">
        <title>Depth-based differentiation of microbial function through sediment-hosted aquifers and enrichment of novel symbionts in the deep terrestrial subsurface.</title>
        <authorList>
            <person name="Probst A.J."/>
            <person name="Ladd B."/>
            <person name="Jarett J.K."/>
            <person name="Geller-Mcgrath D.E."/>
            <person name="Sieber C.M."/>
            <person name="Emerson J.B."/>
            <person name="Anantharaman K."/>
            <person name="Thomas B.C."/>
            <person name="Malmstrom R."/>
            <person name="Stieglmeier M."/>
            <person name="Klingl A."/>
            <person name="Woyke T."/>
            <person name="Ryan C.M."/>
            <person name="Banfield J.F."/>
        </authorList>
    </citation>
    <scope>NUCLEOTIDE SEQUENCE [LARGE SCALE GENOMIC DNA]</scope>
    <source>
        <strain evidence="1">CG11_big_fil_rev_8_21_14_0_20_35_14</strain>
    </source>
</reference>
<sequence length="130" mass="14885">MKVAMVATPSRNAMRITVISDGQIFLDSNNYSKNVEIQHVGYSNAFVRIANNPVDVVILDKNSHDYSNEKYLATKIHSFFKIAKMPMPKFVILKHGESELSETESMFCDYVAIEEIENYVESLECTQRKK</sequence>
<comment type="caution">
    <text evidence="1">The sequence shown here is derived from an EMBL/GenBank/DDBJ whole genome shotgun (WGS) entry which is preliminary data.</text>
</comment>
<organism evidence="1 2">
    <name type="scientific">Candidatus Liptonbacteria bacterium CG11_big_fil_rev_8_21_14_0_20_35_14</name>
    <dbReference type="NCBI Taxonomy" id="1974634"/>
    <lineage>
        <taxon>Bacteria</taxon>
        <taxon>Candidatus Liptoniibacteriota</taxon>
    </lineage>
</organism>
<gene>
    <name evidence="1" type="ORF">COV57_02560</name>
</gene>
<name>A0A2H0N7C7_9BACT</name>
<proteinExistence type="predicted"/>
<accession>A0A2H0N7C7</accession>
<dbReference type="EMBL" id="PCWO01000036">
    <property type="protein sequence ID" value="PIR04798.1"/>
    <property type="molecule type" value="Genomic_DNA"/>
</dbReference>
<evidence type="ECO:0000313" key="2">
    <source>
        <dbReference type="Proteomes" id="UP000229893"/>
    </source>
</evidence>
<dbReference type="Proteomes" id="UP000229893">
    <property type="component" value="Unassembled WGS sequence"/>
</dbReference>
<protein>
    <submittedName>
        <fullName evidence="1">Uncharacterized protein</fullName>
    </submittedName>
</protein>
<evidence type="ECO:0000313" key="1">
    <source>
        <dbReference type="EMBL" id="PIR04798.1"/>
    </source>
</evidence>
<dbReference type="AlphaFoldDB" id="A0A2H0N7C7"/>